<dbReference type="Proteomes" id="UP000677457">
    <property type="component" value="Unassembled WGS sequence"/>
</dbReference>
<evidence type="ECO:0000313" key="4">
    <source>
        <dbReference type="Proteomes" id="UP000315983"/>
    </source>
</evidence>
<feature type="region of interest" description="Disordered" evidence="1">
    <location>
        <begin position="59"/>
        <end position="87"/>
    </location>
</feature>
<dbReference type="EMBL" id="VFOL01000001">
    <property type="protein sequence ID" value="TQL37861.1"/>
    <property type="molecule type" value="Genomic_DNA"/>
</dbReference>
<evidence type="ECO:0000256" key="1">
    <source>
        <dbReference type="SAM" id="MobiDB-lite"/>
    </source>
</evidence>
<evidence type="ECO:0000313" key="2">
    <source>
        <dbReference type="EMBL" id="GIM86087.1"/>
    </source>
</evidence>
<dbReference type="AlphaFoldDB" id="A0A542XPU9"/>
<evidence type="ECO:0000313" key="3">
    <source>
        <dbReference type="EMBL" id="TQL37861.1"/>
    </source>
</evidence>
<comment type="caution">
    <text evidence="3">The sequence shown here is derived from an EMBL/GenBank/DDBJ whole genome shotgun (WGS) entry which is preliminary data.</text>
</comment>
<proteinExistence type="predicted"/>
<dbReference type="Proteomes" id="UP000315983">
    <property type="component" value="Unassembled WGS sequence"/>
</dbReference>
<gene>
    <name evidence="3" type="ORF">FB564_3031</name>
    <name evidence="2" type="ORF">Sar04_28230</name>
</gene>
<name>A0A542XPU9_SALAC</name>
<organism evidence="3 4">
    <name type="scientific">Salinispora arenicola</name>
    <dbReference type="NCBI Taxonomy" id="168697"/>
    <lineage>
        <taxon>Bacteria</taxon>
        <taxon>Bacillati</taxon>
        <taxon>Actinomycetota</taxon>
        <taxon>Actinomycetes</taxon>
        <taxon>Micromonosporales</taxon>
        <taxon>Micromonosporaceae</taxon>
        <taxon>Salinispora</taxon>
    </lineage>
</organism>
<accession>A0A542XPU9</accession>
<reference evidence="3 4" key="1">
    <citation type="submission" date="2019-06" db="EMBL/GenBank/DDBJ databases">
        <title>Sequencing the genomes of 1000 actinobacteria strains.</title>
        <authorList>
            <person name="Klenk H.-P."/>
        </authorList>
    </citation>
    <scope>NUCLEOTIDE SEQUENCE [LARGE SCALE GENOMIC DNA]</scope>
    <source>
        <strain evidence="3 4">DSM 44819</strain>
    </source>
</reference>
<keyword evidence="5" id="KW-1185">Reference proteome</keyword>
<protein>
    <submittedName>
        <fullName evidence="3">Uncharacterized protein</fullName>
    </submittedName>
</protein>
<sequence>MGESVGRVNQLRVEHVVGSATVTGPAGVVPFVDLWFGHAHRVPGARLTETTHLLPIPVVARRRRPTRSGPDTSGRETKTIHPTGAPRAVVAGWPEVTSGAKCCAADSYTWLVSILQPE</sequence>
<reference evidence="2 5" key="2">
    <citation type="submission" date="2021-03" db="EMBL/GenBank/DDBJ databases">
        <title>Whole genome shotgun sequence of Salinispora arenicola NBRC 105043.</title>
        <authorList>
            <person name="Komaki H."/>
            <person name="Tamura T."/>
        </authorList>
    </citation>
    <scope>NUCLEOTIDE SEQUENCE [LARGE SCALE GENOMIC DNA]</scope>
    <source>
        <strain evidence="2 5">NBRC 105043</strain>
    </source>
</reference>
<dbReference type="EMBL" id="BOQM01000022">
    <property type="protein sequence ID" value="GIM86087.1"/>
    <property type="molecule type" value="Genomic_DNA"/>
</dbReference>
<evidence type="ECO:0000313" key="5">
    <source>
        <dbReference type="Proteomes" id="UP000677457"/>
    </source>
</evidence>